<dbReference type="RefSeq" id="WP_084313929.1">
    <property type="nucleotide sequence ID" value="NZ_FNIJ01000003.1"/>
</dbReference>
<keyword evidence="3" id="KW-1185">Reference proteome</keyword>
<evidence type="ECO:0000259" key="1">
    <source>
        <dbReference type="PROSITE" id="PS51186"/>
    </source>
</evidence>
<dbReference type="Gene3D" id="3.40.630.30">
    <property type="match status" value="1"/>
</dbReference>
<dbReference type="SUPFAM" id="SSF55729">
    <property type="entry name" value="Acyl-CoA N-acyltransferases (Nat)"/>
    <property type="match status" value="1"/>
</dbReference>
<dbReference type="OrthoDB" id="9775804at2"/>
<dbReference type="CDD" id="cd04301">
    <property type="entry name" value="NAT_SF"/>
    <property type="match status" value="1"/>
</dbReference>
<evidence type="ECO:0000313" key="3">
    <source>
        <dbReference type="Proteomes" id="UP000242957"/>
    </source>
</evidence>
<dbReference type="InterPro" id="IPR000182">
    <property type="entry name" value="GNAT_dom"/>
</dbReference>
<feature type="domain" description="N-acetyltransferase" evidence="1">
    <location>
        <begin position="12"/>
        <end position="137"/>
    </location>
</feature>
<proteinExistence type="predicted"/>
<accession>A0A1H0BAU1</accession>
<dbReference type="GO" id="GO:0016747">
    <property type="term" value="F:acyltransferase activity, transferring groups other than amino-acyl groups"/>
    <property type="evidence" value="ECO:0007669"/>
    <property type="project" value="InterPro"/>
</dbReference>
<evidence type="ECO:0000313" key="2">
    <source>
        <dbReference type="EMBL" id="SDN42790.1"/>
    </source>
</evidence>
<dbReference type="STRING" id="198616.SAMN05216193_1031"/>
<dbReference type="Pfam" id="PF00583">
    <property type="entry name" value="Acetyltransf_1"/>
    <property type="match status" value="1"/>
</dbReference>
<dbReference type="InterPro" id="IPR016181">
    <property type="entry name" value="Acyl_CoA_acyltransferase"/>
</dbReference>
<dbReference type="AlphaFoldDB" id="A0A1H0BAU1"/>
<sequence length="137" mass="14950">MDNPQFTLLLNPTLSDAQCADIAAVHRAVRWGHPGSALDLRDLYEDSSYSLLALDGERVVGLLRAESDNPQTTWLAELAVLPDYQGHGIGKALLARFIADHPGTRLYTDATEGVEEFFLRHGIGLRQGSVPGPKSRV</sequence>
<protein>
    <submittedName>
        <fullName evidence="2">N-acetylglutamate synthase, GNAT family</fullName>
    </submittedName>
</protein>
<dbReference type="EMBL" id="FNIJ01000003">
    <property type="protein sequence ID" value="SDN42790.1"/>
    <property type="molecule type" value="Genomic_DNA"/>
</dbReference>
<organism evidence="2 3">
    <name type="scientific">Pseudomonas jinjuensis</name>
    <dbReference type="NCBI Taxonomy" id="198616"/>
    <lineage>
        <taxon>Bacteria</taxon>
        <taxon>Pseudomonadati</taxon>
        <taxon>Pseudomonadota</taxon>
        <taxon>Gammaproteobacteria</taxon>
        <taxon>Pseudomonadales</taxon>
        <taxon>Pseudomonadaceae</taxon>
        <taxon>Pseudomonas</taxon>
    </lineage>
</organism>
<name>A0A1H0BAU1_9PSED</name>
<dbReference type="Proteomes" id="UP000242957">
    <property type="component" value="Unassembled WGS sequence"/>
</dbReference>
<reference evidence="3" key="1">
    <citation type="submission" date="2016-10" db="EMBL/GenBank/DDBJ databases">
        <authorList>
            <person name="Varghese N."/>
            <person name="Submissions S."/>
        </authorList>
    </citation>
    <scope>NUCLEOTIDE SEQUENCE [LARGE SCALE GENOMIC DNA]</scope>
    <source>
        <strain evidence="3">JCM 21621</strain>
    </source>
</reference>
<gene>
    <name evidence="2" type="ORF">SAMN05216193_1031</name>
</gene>
<dbReference type="PROSITE" id="PS51186">
    <property type="entry name" value="GNAT"/>
    <property type="match status" value="1"/>
</dbReference>